<dbReference type="InterPro" id="IPR050393">
    <property type="entry name" value="MFP_Efflux_Pump"/>
</dbReference>
<dbReference type="Proteomes" id="UP000198559">
    <property type="component" value="Unassembled WGS sequence"/>
</dbReference>
<dbReference type="EMBL" id="CVUD02000039">
    <property type="protein sequence ID" value="SEH60695.1"/>
    <property type="molecule type" value="Genomic_DNA"/>
</dbReference>
<dbReference type="STRING" id="235205.BAZSYMB_SCAFFOLD00042_6"/>
<dbReference type="SUPFAM" id="SSF111369">
    <property type="entry name" value="HlyD-like secretion proteins"/>
    <property type="match status" value="1"/>
</dbReference>
<accession>A0A1H6JIQ3</accession>
<protein>
    <submittedName>
        <fullName evidence="2">[weak similarity to] hemolysin secretionprotein D</fullName>
    </submittedName>
    <submittedName>
        <fullName evidence="1">[weak similarity to] secretion protein HlyDfamily protein</fullName>
    </submittedName>
</protein>
<reference evidence="3 4" key="1">
    <citation type="submission" date="2016-06" db="EMBL/GenBank/DDBJ databases">
        <authorList>
            <person name="Petersen J."/>
            <person name="Sayavedra L."/>
        </authorList>
    </citation>
    <scope>NUCLEOTIDE SEQUENCE [LARGE SCALE GENOMIC DNA]</scope>
    <source>
        <strain evidence="4">BazSymA</strain>
        <strain evidence="3">BazSymB</strain>
    </source>
</reference>
<dbReference type="RefSeq" id="WP_090714258.1">
    <property type="nucleotide sequence ID" value="NZ_CAESAP020000319.1"/>
</dbReference>
<dbReference type="PANTHER" id="PTHR30367:SF1">
    <property type="entry name" value="MULTIDRUG RESISTANCE PROTEIN MDTN"/>
    <property type="match status" value="1"/>
</dbReference>
<proteinExistence type="predicted"/>
<dbReference type="EMBL" id="CDSC02000009">
    <property type="protein sequence ID" value="SEH56821.1"/>
    <property type="molecule type" value="Genomic_DNA"/>
</dbReference>
<dbReference type="AlphaFoldDB" id="A0A1H6JIQ3"/>
<name>A0A1H6JIQ3_9GAMM</name>
<evidence type="ECO:0000313" key="4">
    <source>
        <dbReference type="Proteomes" id="UP000198988"/>
    </source>
</evidence>
<dbReference type="Proteomes" id="UP000198988">
    <property type="component" value="Unassembled WGS sequence"/>
</dbReference>
<reference evidence="2" key="2">
    <citation type="submission" date="2016-06" db="EMBL/GenBank/DDBJ databases">
        <authorList>
            <person name="Olsen C.W."/>
            <person name="Carey S."/>
            <person name="Hinshaw L."/>
            <person name="Karasin A.I."/>
        </authorList>
    </citation>
    <scope>NUCLEOTIDE SEQUENCE [LARGE SCALE GENOMIC DNA]</scope>
    <source>
        <strain evidence="1">BazSymA</strain>
        <strain evidence="2">BazSymB</strain>
    </source>
</reference>
<dbReference type="PANTHER" id="PTHR30367">
    <property type="entry name" value="P-HYDROXYBENZOIC ACID EFFLUX PUMP SUBUNIT AAEA-RELATED"/>
    <property type="match status" value="1"/>
</dbReference>
<gene>
    <name evidence="1" type="ORF">BAZSYMA_ACONTIG00065_6</name>
    <name evidence="2" type="ORF">BAZSYMB_SCAFFOLD00042_6</name>
</gene>
<evidence type="ECO:0000313" key="3">
    <source>
        <dbReference type="Proteomes" id="UP000198559"/>
    </source>
</evidence>
<evidence type="ECO:0000313" key="2">
    <source>
        <dbReference type="EMBL" id="SEH60695.1"/>
    </source>
</evidence>
<dbReference type="OrthoDB" id="9806939at2"/>
<sequence>MSFKSLVWLAILLPSSTLGLEIYSQVSSAIIEIKPVKTQVKKGDVIVRLDDRQAKLELQYLKTLQSIKQQDFDDKKLELQQTKELYERLVSSHRDLEIAQLAFDATKRELDAHHLKIKIAQIELEKYTITSPISGIIKNLPNQRNVVNINTPKILMIIE</sequence>
<dbReference type="Gene3D" id="1.10.287.470">
    <property type="entry name" value="Helix hairpin bin"/>
    <property type="match status" value="1"/>
</dbReference>
<evidence type="ECO:0000313" key="1">
    <source>
        <dbReference type="EMBL" id="SEH56821.1"/>
    </source>
</evidence>
<organism evidence="2 3">
    <name type="scientific">Bathymodiolus azoricus thioautotrophic gill symbiont</name>
    <dbReference type="NCBI Taxonomy" id="235205"/>
    <lineage>
        <taxon>Bacteria</taxon>
        <taxon>Pseudomonadati</taxon>
        <taxon>Pseudomonadota</taxon>
        <taxon>Gammaproteobacteria</taxon>
        <taxon>sulfur-oxidizing symbionts</taxon>
    </lineage>
</organism>
<dbReference type="Gene3D" id="2.40.50.100">
    <property type="match status" value="1"/>
</dbReference>